<dbReference type="STRING" id="1121345.SAMN02745217_01292"/>
<dbReference type="RefSeq" id="WP_073588042.1">
    <property type="nucleotide sequence ID" value="NZ_FRFD01000004.1"/>
</dbReference>
<evidence type="ECO:0000313" key="2">
    <source>
        <dbReference type="Proteomes" id="UP000184612"/>
    </source>
</evidence>
<organism evidence="1 2">
    <name type="scientific">Anaerocolumna xylanovorans DSM 12503</name>
    <dbReference type="NCBI Taxonomy" id="1121345"/>
    <lineage>
        <taxon>Bacteria</taxon>
        <taxon>Bacillati</taxon>
        <taxon>Bacillota</taxon>
        <taxon>Clostridia</taxon>
        <taxon>Lachnospirales</taxon>
        <taxon>Lachnospiraceae</taxon>
        <taxon>Anaerocolumna</taxon>
    </lineage>
</organism>
<proteinExistence type="predicted"/>
<dbReference type="AlphaFoldDB" id="A0A1M7Y3Q9"/>
<sequence>MYNDNLINLSDKVADSETAIEKVKLVLSMLVDKYGFSEKNEEQGRKKLQLDADKIITYLFIALDYANSTDSELKQVSRLLSDMSEPEQPTGDLLTQIEGYIVPEQYDLTTEEVKKIVDKSNRGLFETTANAFAAGFIRGQEAEADRGKKVSL</sequence>
<name>A0A1M7Y3Q9_9FIRM</name>
<dbReference type="Proteomes" id="UP000184612">
    <property type="component" value="Unassembled WGS sequence"/>
</dbReference>
<reference evidence="1 2" key="1">
    <citation type="submission" date="2016-12" db="EMBL/GenBank/DDBJ databases">
        <authorList>
            <person name="Song W.-J."/>
            <person name="Kurnit D.M."/>
        </authorList>
    </citation>
    <scope>NUCLEOTIDE SEQUENCE [LARGE SCALE GENOMIC DNA]</scope>
    <source>
        <strain evidence="1 2">DSM 12503</strain>
    </source>
</reference>
<keyword evidence="2" id="KW-1185">Reference proteome</keyword>
<evidence type="ECO:0000313" key="1">
    <source>
        <dbReference type="EMBL" id="SHO46800.1"/>
    </source>
</evidence>
<accession>A0A1M7Y3Q9</accession>
<protein>
    <submittedName>
        <fullName evidence="1">Uncharacterized protein</fullName>
    </submittedName>
</protein>
<dbReference type="EMBL" id="FRFD01000004">
    <property type="protein sequence ID" value="SHO46800.1"/>
    <property type="molecule type" value="Genomic_DNA"/>
</dbReference>
<gene>
    <name evidence="1" type="ORF">SAMN02745217_01292</name>
</gene>